<keyword evidence="2" id="KW-0472">Membrane</keyword>
<comment type="function">
    <text evidence="2">Magnesium transporter that may mediate the influx of magnesium.</text>
</comment>
<protein>
    <recommendedName>
        <fullName evidence="2">Magnesium transporter</fullName>
    </recommendedName>
</protein>
<dbReference type="Proteomes" id="UP001633002">
    <property type="component" value="Unassembled WGS sequence"/>
</dbReference>
<dbReference type="Pfam" id="PF22099">
    <property type="entry name" value="MRS2-like"/>
    <property type="match status" value="1"/>
</dbReference>
<dbReference type="CDD" id="cd12823">
    <property type="entry name" value="Mrs2_Mfm1p-like"/>
    <property type="match status" value="1"/>
</dbReference>
<dbReference type="PANTHER" id="PTHR13890">
    <property type="entry name" value="RNA SPLICING PROTEIN MRS2, MITOCHONDRIAL"/>
    <property type="match status" value="1"/>
</dbReference>
<dbReference type="Gene3D" id="2.40.128.330">
    <property type="match status" value="1"/>
</dbReference>
<keyword evidence="2" id="KW-0812">Transmembrane</keyword>
<accession>A0ABD3HK48</accession>
<dbReference type="GO" id="GO:0015095">
    <property type="term" value="F:magnesium ion transmembrane transporter activity"/>
    <property type="evidence" value="ECO:0007669"/>
    <property type="project" value="UniProtKB-ARBA"/>
</dbReference>
<evidence type="ECO:0000256" key="2">
    <source>
        <dbReference type="RuleBase" id="RU366041"/>
    </source>
</evidence>
<dbReference type="InterPro" id="IPR039204">
    <property type="entry name" value="MRS2-like"/>
</dbReference>
<evidence type="ECO:0000313" key="4">
    <source>
        <dbReference type="Proteomes" id="UP001633002"/>
    </source>
</evidence>
<dbReference type="GO" id="GO:0016020">
    <property type="term" value="C:membrane"/>
    <property type="evidence" value="ECO:0007669"/>
    <property type="project" value="UniProtKB-SubCell"/>
</dbReference>
<sequence length="562" mass="63595">MAGRVLKRAKLVSSLQRSITADIEYEFIVGLEARNCSNPFGSVESRCTFSIFTGTGPNSAQKKGNVKPPVADTRRIKLLAASFDTIVHSTRSSKYWPSSWFNPYAAVLQDEKEKLNCESWAGKKSWSSRRLDLGHSRPDRVIRRNYKINGEKPSVLDGGVKYNIVRIDSDGTLQPLELKSSELGLHPRDIDLLSSGTFIPQRATLAVRHGLILVRMENVRAIVCKAHVLLFDARHPRGHSNLQFWKPSDRGASEKHRARDAFAQTLAEEAKRHPSSLIDPMPFHLRMVECLLEETSNFFHQKVDRLKLVVERMLEELTEDVSMGGLQRLLPLRRAVTEVEHDVRDAHEAMDQVLRSDDNLLALCLCRPARFKKMQPTADLDPPEHAVEMEDSRHHPMKQAAADMLLTYQREVDDAGGVLEELRKGMEAAQEIWELGLDTTRNRIMRMNLYISVTTFSAALAALPGSFFGMNLPSGFEEHPTLFYWVVGGATFAPLALGIGVLVGIRLWPRQVDQRRAQDLAGLRDLLQHLDSIDDIIQDGLLEADEWQCPKHKQNDRKRDHE</sequence>
<evidence type="ECO:0000313" key="3">
    <source>
        <dbReference type="EMBL" id="KAL3691995.1"/>
    </source>
</evidence>
<organism evidence="3 4">
    <name type="scientific">Riccia sorocarpa</name>
    <dbReference type="NCBI Taxonomy" id="122646"/>
    <lineage>
        <taxon>Eukaryota</taxon>
        <taxon>Viridiplantae</taxon>
        <taxon>Streptophyta</taxon>
        <taxon>Embryophyta</taxon>
        <taxon>Marchantiophyta</taxon>
        <taxon>Marchantiopsida</taxon>
        <taxon>Marchantiidae</taxon>
        <taxon>Marchantiales</taxon>
        <taxon>Ricciaceae</taxon>
        <taxon>Riccia</taxon>
    </lineage>
</organism>
<proteinExistence type="inferred from homology"/>
<keyword evidence="2" id="KW-0813">Transport</keyword>
<comment type="similarity">
    <text evidence="1 2">Belongs to the CorA metal ion transporter (MIT) (TC 1.A.35.5) family.</text>
</comment>
<reference evidence="3 4" key="1">
    <citation type="submission" date="2024-09" db="EMBL/GenBank/DDBJ databases">
        <title>Chromosome-scale assembly of Riccia sorocarpa.</title>
        <authorList>
            <person name="Paukszto L."/>
        </authorList>
    </citation>
    <scope>NUCLEOTIDE SEQUENCE [LARGE SCALE GENOMIC DNA]</scope>
    <source>
        <strain evidence="3">LP-2024</strain>
        <tissue evidence="3">Aerial parts of the thallus</tissue>
    </source>
</reference>
<dbReference type="AlphaFoldDB" id="A0ABD3HK48"/>
<evidence type="ECO:0000256" key="1">
    <source>
        <dbReference type="ARBA" id="ARBA00007535"/>
    </source>
</evidence>
<gene>
    <name evidence="3" type="ORF">R1sor_005646</name>
</gene>
<comment type="caution">
    <text evidence="3">The sequence shown here is derived from an EMBL/GenBank/DDBJ whole genome shotgun (WGS) entry which is preliminary data.</text>
</comment>
<keyword evidence="2" id="KW-0460">Magnesium</keyword>
<feature type="transmembrane region" description="Helical" evidence="2">
    <location>
        <begin position="449"/>
        <end position="470"/>
    </location>
</feature>
<keyword evidence="2" id="KW-0406">Ion transport</keyword>
<name>A0ABD3HK48_9MARC</name>
<dbReference type="EMBL" id="JBJQOH010000003">
    <property type="protein sequence ID" value="KAL3691995.1"/>
    <property type="molecule type" value="Genomic_DNA"/>
</dbReference>
<dbReference type="PANTHER" id="PTHR13890:SF42">
    <property type="entry name" value="MAGNESIUM TRANSPORTER"/>
    <property type="match status" value="1"/>
</dbReference>
<feature type="transmembrane region" description="Helical" evidence="2">
    <location>
        <begin position="482"/>
        <end position="508"/>
    </location>
</feature>
<keyword evidence="4" id="KW-1185">Reference proteome</keyword>
<comment type="subcellular location">
    <subcellularLocation>
        <location evidence="2">Membrane</location>
        <topology evidence="2">Multi-pass membrane protein</topology>
    </subcellularLocation>
</comment>
<dbReference type="Gene3D" id="1.20.58.340">
    <property type="entry name" value="Magnesium transport protein CorA, transmembrane region"/>
    <property type="match status" value="1"/>
</dbReference>
<keyword evidence="2" id="KW-1133">Transmembrane helix</keyword>